<name>A0A914GWB1_GLORO</name>
<dbReference type="AlphaFoldDB" id="A0A914GWB1"/>
<organism evidence="1 2">
    <name type="scientific">Globodera rostochiensis</name>
    <name type="common">Golden nematode worm</name>
    <name type="synonym">Heterodera rostochiensis</name>
    <dbReference type="NCBI Taxonomy" id="31243"/>
    <lineage>
        <taxon>Eukaryota</taxon>
        <taxon>Metazoa</taxon>
        <taxon>Ecdysozoa</taxon>
        <taxon>Nematoda</taxon>
        <taxon>Chromadorea</taxon>
        <taxon>Rhabditida</taxon>
        <taxon>Tylenchina</taxon>
        <taxon>Tylenchomorpha</taxon>
        <taxon>Tylenchoidea</taxon>
        <taxon>Heteroderidae</taxon>
        <taxon>Heteroderinae</taxon>
        <taxon>Globodera</taxon>
    </lineage>
</organism>
<dbReference type="Proteomes" id="UP000887572">
    <property type="component" value="Unplaced"/>
</dbReference>
<keyword evidence="1" id="KW-1185">Reference proteome</keyword>
<evidence type="ECO:0000313" key="2">
    <source>
        <dbReference type="WBParaSite" id="Gr19_v10_g11771.t1"/>
    </source>
</evidence>
<protein>
    <submittedName>
        <fullName evidence="2">Uncharacterized protein</fullName>
    </submittedName>
</protein>
<dbReference type="WBParaSite" id="Gr19_v10_g11771.t1">
    <property type="protein sequence ID" value="Gr19_v10_g11771.t1"/>
    <property type="gene ID" value="Gr19_v10_g11771"/>
</dbReference>
<proteinExistence type="predicted"/>
<reference evidence="2" key="1">
    <citation type="submission" date="2022-11" db="UniProtKB">
        <authorList>
            <consortium name="WormBaseParasite"/>
        </authorList>
    </citation>
    <scope>IDENTIFICATION</scope>
</reference>
<sequence length="103" mass="12121">MRLTWMEWNVRAAEKGVGVYAAGREQHKLDTVQRNEVWSENAFPKIRRPRSIIPAPQYFRRLVPKRPFPASPGSSRVRLMKHTSGHRTEAILQQLSKFFEYEL</sequence>
<accession>A0A914GWB1</accession>
<evidence type="ECO:0000313" key="1">
    <source>
        <dbReference type="Proteomes" id="UP000887572"/>
    </source>
</evidence>